<protein>
    <submittedName>
        <fullName evidence="5">HK97 family phage prohead protease</fullName>
    </submittedName>
</protein>
<evidence type="ECO:0000313" key="5">
    <source>
        <dbReference type="EMBL" id="RGM23582.1"/>
    </source>
</evidence>
<sequence length="194" mass="22568">MEERKKENLTRSWKAEFETREAEDGKKTISGYFAVFNSETELWPGAYEEIAPEAFANTMSNDIRALTNHDDTLVLGRTKIGTLRLKTDARGLWGEININENDTDAMNLYERVKRGDVDQCSFGFNILREETDWRDDGTVKWIIQEVDLHEVSVCTFPAYEDTGVQARHAQVEQYREKQVEQWRNNAIKRLKGEK</sequence>
<dbReference type="Proteomes" id="UP000260808">
    <property type="component" value="Unassembled WGS sequence"/>
</dbReference>
<dbReference type="NCBIfam" id="TIGR01543">
    <property type="entry name" value="proheadase_HK97"/>
    <property type="match status" value="1"/>
</dbReference>
<proteinExistence type="predicted"/>
<name>A0A3E4V855_MEDGN</name>
<dbReference type="Pfam" id="PF04586">
    <property type="entry name" value="Peptidase_S78"/>
    <property type="match status" value="1"/>
</dbReference>
<evidence type="ECO:0000256" key="2">
    <source>
        <dbReference type="ARBA" id="ARBA00022670"/>
    </source>
</evidence>
<evidence type="ECO:0000259" key="4">
    <source>
        <dbReference type="Pfam" id="PF04586"/>
    </source>
</evidence>
<dbReference type="GO" id="GO:0006508">
    <property type="term" value="P:proteolysis"/>
    <property type="evidence" value="ECO:0007669"/>
    <property type="project" value="UniProtKB-KW"/>
</dbReference>
<comment type="caution">
    <text evidence="5">The sequence shown here is derived from an EMBL/GenBank/DDBJ whole genome shotgun (WGS) entry which is preliminary data.</text>
</comment>
<keyword evidence="2 5" id="KW-0645">Protease</keyword>
<dbReference type="EMBL" id="QSSX01000012">
    <property type="protein sequence ID" value="RGM23582.1"/>
    <property type="molecule type" value="Genomic_DNA"/>
</dbReference>
<reference evidence="5 6" key="1">
    <citation type="submission" date="2018-08" db="EMBL/GenBank/DDBJ databases">
        <title>A genome reference for cultivated species of the human gut microbiota.</title>
        <authorList>
            <person name="Zou Y."/>
            <person name="Xue W."/>
            <person name="Luo G."/>
        </authorList>
    </citation>
    <scope>NUCLEOTIDE SEQUENCE [LARGE SCALE GENOMIC DNA]</scope>
    <source>
        <strain evidence="5 6">TF01-20-2</strain>
    </source>
</reference>
<organism evidence="5 6">
    <name type="scientific">Mediterraneibacter gnavus</name>
    <name type="common">Ruminococcus gnavus</name>
    <dbReference type="NCBI Taxonomy" id="33038"/>
    <lineage>
        <taxon>Bacteria</taxon>
        <taxon>Bacillati</taxon>
        <taxon>Bacillota</taxon>
        <taxon>Clostridia</taxon>
        <taxon>Lachnospirales</taxon>
        <taxon>Lachnospiraceae</taxon>
        <taxon>Mediterraneibacter</taxon>
    </lineage>
</organism>
<dbReference type="InterPro" id="IPR054613">
    <property type="entry name" value="Peptidase_S78_dom"/>
</dbReference>
<evidence type="ECO:0000256" key="3">
    <source>
        <dbReference type="ARBA" id="ARBA00022801"/>
    </source>
</evidence>
<dbReference type="GO" id="GO:0008233">
    <property type="term" value="F:peptidase activity"/>
    <property type="evidence" value="ECO:0007669"/>
    <property type="project" value="UniProtKB-KW"/>
</dbReference>
<feature type="domain" description="Prohead serine protease" evidence="4">
    <location>
        <begin position="16"/>
        <end position="175"/>
    </location>
</feature>
<accession>A0A3E4V855</accession>
<keyword evidence="3" id="KW-0378">Hydrolase</keyword>
<evidence type="ECO:0000313" key="6">
    <source>
        <dbReference type="Proteomes" id="UP000260808"/>
    </source>
</evidence>
<gene>
    <name evidence="5" type="ORF">DXC31_06780</name>
</gene>
<dbReference type="AlphaFoldDB" id="A0A3E4V855"/>
<dbReference type="InterPro" id="IPR006433">
    <property type="entry name" value="Prohead_protease"/>
</dbReference>
<evidence type="ECO:0000256" key="1">
    <source>
        <dbReference type="ARBA" id="ARBA00022612"/>
    </source>
</evidence>
<keyword evidence="1" id="KW-1188">Viral release from host cell</keyword>